<proteinExistence type="predicted"/>
<dbReference type="STRING" id="449447.MAE_54450"/>
<organism evidence="2 3">
    <name type="scientific">Microcystis aeruginosa (strain NIES-843 / IAM M-2473)</name>
    <dbReference type="NCBI Taxonomy" id="449447"/>
    <lineage>
        <taxon>Bacteria</taxon>
        <taxon>Bacillati</taxon>
        <taxon>Cyanobacteriota</taxon>
        <taxon>Cyanophyceae</taxon>
        <taxon>Oscillatoriophycideae</taxon>
        <taxon>Chroococcales</taxon>
        <taxon>Microcystaceae</taxon>
        <taxon>Microcystis</taxon>
    </lineage>
</organism>
<dbReference type="HOGENOM" id="CLU_166096_0_0_3"/>
<keyword evidence="1" id="KW-0472">Membrane</keyword>
<dbReference type="PaxDb" id="449447-MAE_54450"/>
<dbReference type="eggNOG" id="ENOG503367W">
    <property type="taxonomic scope" value="Bacteria"/>
</dbReference>
<evidence type="ECO:0000256" key="1">
    <source>
        <dbReference type="SAM" id="Phobius"/>
    </source>
</evidence>
<evidence type="ECO:0000313" key="3">
    <source>
        <dbReference type="Proteomes" id="UP000001510"/>
    </source>
</evidence>
<evidence type="ECO:0000313" key="2">
    <source>
        <dbReference type="EMBL" id="BAG05267.1"/>
    </source>
</evidence>
<dbReference type="AlphaFoldDB" id="B0JGK1"/>
<gene>
    <name evidence="2" type="ordered locus">MAE_54450</name>
</gene>
<reference evidence="2 3" key="1">
    <citation type="journal article" date="2007" name="DNA Res.">
        <title>Complete genomic structure of the bloom-forming toxic cyanobacterium Microcystis aeruginosa NIES-843.</title>
        <authorList>
            <person name="Kaneko T."/>
            <person name="Nakajima N."/>
            <person name="Okamoto S."/>
            <person name="Suzuki I."/>
            <person name="Tanabe Y."/>
            <person name="Tamaoki M."/>
            <person name="Nakamura Y."/>
            <person name="Kasai F."/>
            <person name="Watanabe A."/>
            <person name="Kawashima K."/>
            <person name="Kishida Y."/>
            <person name="Ono A."/>
            <person name="Shimizu Y."/>
            <person name="Takahashi C."/>
            <person name="Minami C."/>
            <person name="Fujishiro T."/>
            <person name="Kohara M."/>
            <person name="Katoh M."/>
            <person name="Nakazaki N."/>
            <person name="Nakayama S."/>
            <person name="Yamada M."/>
            <person name="Tabata S."/>
            <person name="Watanabe M.M."/>
        </authorList>
    </citation>
    <scope>NUCLEOTIDE SEQUENCE [LARGE SCALE GENOMIC DNA]</scope>
    <source>
        <strain evidence="3">NIES-843 / IAM M-247</strain>
    </source>
</reference>
<keyword evidence="3" id="KW-1185">Reference proteome</keyword>
<sequence length="120" mass="13635">MDKLARELKMFGKPAKEPNPPEVKDLQEVMFSIKQNLEPDQDKTDINLVETPTPEVVTVVENISKILSPYFIVLVGLFLYDRNSFIGFLLVFTGVLAIFGVSLKDINKLIEEGKKFFQSK</sequence>
<protein>
    <submittedName>
        <fullName evidence="2">Uncharacterized protein</fullName>
    </submittedName>
</protein>
<feature type="transmembrane region" description="Helical" evidence="1">
    <location>
        <begin position="86"/>
        <end position="106"/>
    </location>
</feature>
<accession>B0JGK1</accession>
<dbReference type="Proteomes" id="UP000001510">
    <property type="component" value="Chromosome"/>
</dbReference>
<dbReference type="KEGG" id="mar:MAE_54450"/>
<keyword evidence="1" id="KW-0812">Transmembrane</keyword>
<dbReference type="EMBL" id="AP009552">
    <property type="protein sequence ID" value="BAG05267.1"/>
    <property type="molecule type" value="Genomic_DNA"/>
</dbReference>
<keyword evidence="1" id="KW-1133">Transmembrane helix</keyword>
<dbReference type="EnsemblBacteria" id="BAG05267">
    <property type="protein sequence ID" value="BAG05267"/>
    <property type="gene ID" value="MAE_54450"/>
</dbReference>
<name>B0JGK1_MICAN</name>